<dbReference type="Proteomes" id="UP000288168">
    <property type="component" value="Unassembled WGS sequence"/>
</dbReference>
<feature type="region of interest" description="Disordered" evidence="1">
    <location>
        <begin position="37"/>
        <end position="66"/>
    </location>
</feature>
<evidence type="ECO:0000313" key="3">
    <source>
        <dbReference type="Proteomes" id="UP000288168"/>
    </source>
</evidence>
<evidence type="ECO:0000256" key="1">
    <source>
        <dbReference type="SAM" id="MobiDB-lite"/>
    </source>
</evidence>
<comment type="caution">
    <text evidence="2">The sequence shown here is derived from an EMBL/GenBank/DDBJ whole genome shotgun (WGS) entry which is preliminary data.</text>
</comment>
<accession>A0A428Q8J5</accession>
<evidence type="ECO:0000313" key="2">
    <source>
        <dbReference type="EMBL" id="RSL61604.1"/>
    </source>
</evidence>
<protein>
    <submittedName>
        <fullName evidence="2">Uncharacterized protein</fullName>
    </submittedName>
</protein>
<organism evidence="2 3">
    <name type="scientific">Fusarium duplospermum</name>
    <dbReference type="NCBI Taxonomy" id="1325734"/>
    <lineage>
        <taxon>Eukaryota</taxon>
        <taxon>Fungi</taxon>
        <taxon>Dikarya</taxon>
        <taxon>Ascomycota</taxon>
        <taxon>Pezizomycotina</taxon>
        <taxon>Sordariomycetes</taxon>
        <taxon>Hypocreomycetidae</taxon>
        <taxon>Hypocreales</taxon>
        <taxon>Nectriaceae</taxon>
        <taxon>Fusarium</taxon>
        <taxon>Fusarium solani species complex</taxon>
    </lineage>
</organism>
<feature type="compositionally biased region" description="Low complexity" evidence="1">
    <location>
        <begin position="37"/>
        <end position="59"/>
    </location>
</feature>
<dbReference type="EMBL" id="NKCI01000050">
    <property type="protein sequence ID" value="RSL61604.1"/>
    <property type="molecule type" value="Genomic_DNA"/>
</dbReference>
<gene>
    <name evidence="2" type="ORF">CEP54_006178</name>
</gene>
<proteinExistence type="predicted"/>
<sequence length="66" mass="6957">MSATLAPPKLPARAPLRNHLPNANLTKASLFFHLTSDLSSDSSAPTTPAMATAMTSASTNREIPEH</sequence>
<reference evidence="2 3" key="1">
    <citation type="submission" date="2017-06" db="EMBL/GenBank/DDBJ databases">
        <title>Comparative genomic analysis of Ambrosia Fusariam Clade fungi.</title>
        <authorList>
            <person name="Stajich J.E."/>
            <person name="Carrillo J."/>
            <person name="Kijimoto T."/>
            <person name="Eskalen A."/>
            <person name="O'Donnell K."/>
            <person name="Kasson M."/>
        </authorList>
    </citation>
    <scope>NUCLEOTIDE SEQUENCE [LARGE SCALE GENOMIC DNA]</scope>
    <source>
        <strain evidence="2 3">NRRL62584</strain>
    </source>
</reference>
<dbReference type="AlphaFoldDB" id="A0A428Q8J5"/>
<keyword evidence="3" id="KW-1185">Reference proteome</keyword>
<name>A0A428Q8J5_9HYPO</name>